<feature type="domain" description="TMEM131L fifth Ig-like" evidence="12">
    <location>
        <begin position="666"/>
        <end position="731"/>
    </location>
</feature>
<dbReference type="Ensembl" id="ENSLACT00000013569.1">
    <property type="protein sequence ID" value="ENSLACP00000013473.1"/>
    <property type="gene ID" value="ENSLACG00000011861.1"/>
</dbReference>
<dbReference type="FunCoup" id="H3AV02">
    <property type="interactions" value="686"/>
</dbReference>
<feature type="region of interest" description="Disordered" evidence="7">
    <location>
        <begin position="1010"/>
        <end position="1040"/>
    </location>
</feature>
<keyword evidence="4" id="KW-0732">Signal</keyword>
<dbReference type="InterPro" id="IPR039877">
    <property type="entry name" value="TMEM131-like"/>
</dbReference>
<protein>
    <submittedName>
        <fullName evidence="13">Transmembrane 131 like</fullName>
    </submittedName>
</protein>
<feature type="region of interest" description="Disordered" evidence="7">
    <location>
        <begin position="1097"/>
        <end position="1155"/>
    </location>
</feature>
<feature type="compositionally biased region" description="Low complexity" evidence="7">
    <location>
        <begin position="1502"/>
        <end position="1515"/>
    </location>
</feature>
<comment type="subcellular location">
    <subcellularLocation>
        <location evidence="1">Membrane</location>
        <topology evidence="1">Single-pass type I membrane protein</topology>
    </subcellularLocation>
</comment>
<evidence type="ECO:0000256" key="3">
    <source>
        <dbReference type="ARBA" id="ARBA00022692"/>
    </source>
</evidence>
<dbReference type="GO" id="GO:0005886">
    <property type="term" value="C:plasma membrane"/>
    <property type="evidence" value="ECO:0007669"/>
    <property type="project" value="TreeGrafter"/>
</dbReference>
<evidence type="ECO:0000259" key="12">
    <source>
        <dbReference type="Pfam" id="PF24501"/>
    </source>
</evidence>
<feature type="compositionally biased region" description="Basic and acidic residues" evidence="7">
    <location>
        <begin position="1022"/>
        <end position="1036"/>
    </location>
</feature>
<dbReference type="eggNOG" id="KOG3620">
    <property type="taxonomic scope" value="Eukaryota"/>
</dbReference>
<dbReference type="EMBL" id="AFYH01155417">
    <property type="status" value="NOT_ANNOTATED_CDS"/>
    <property type="molecule type" value="Genomic_DNA"/>
</dbReference>
<dbReference type="InterPro" id="IPR055435">
    <property type="entry name" value="Ig_TMEM131L_3"/>
</dbReference>
<dbReference type="EMBL" id="AFYH01155414">
    <property type="status" value="NOT_ANNOTATED_CDS"/>
    <property type="molecule type" value="Genomic_DNA"/>
</dbReference>
<reference evidence="14" key="1">
    <citation type="submission" date="2011-08" db="EMBL/GenBank/DDBJ databases">
        <title>The draft genome of Latimeria chalumnae.</title>
        <authorList>
            <person name="Di Palma F."/>
            <person name="Alfoldi J."/>
            <person name="Johnson J."/>
            <person name="Berlin A."/>
            <person name="Gnerre S."/>
            <person name="Jaffe D."/>
            <person name="MacCallum I."/>
            <person name="Young S."/>
            <person name="Walker B.J."/>
            <person name="Lander E."/>
            <person name="Lindblad-Toh K."/>
        </authorList>
    </citation>
    <scope>NUCLEOTIDE SEQUENCE [LARGE SCALE GENOMIC DNA]</scope>
    <source>
        <strain evidence="14">Wild caught</strain>
    </source>
</reference>
<evidence type="ECO:0000259" key="11">
    <source>
        <dbReference type="Pfam" id="PF24499"/>
    </source>
</evidence>
<dbReference type="InterPro" id="IPR055436">
    <property type="entry name" value="Ig_TMEM131L_4"/>
</dbReference>
<keyword evidence="6" id="KW-0472">Membrane</keyword>
<dbReference type="PANTHER" id="PTHR22050:SF2">
    <property type="entry name" value="TRANSMEMBRANE PROTEIN 131-LIKE"/>
    <property type="match status" value="1"/>
</dbReference>
<dbReference type="Proteomes" id="UP000008672">
    <property type="component" value="Unassembled WGS sequence"/>
</dbReference>
<feature type="domain" description="TMEM131L fourth Ig-like" evidence="11">
    <location>
        <begin position="488"/>
        <end position="616"/>
    </location>
</feature>
<dbReference type="Pfam" id="PF24499">
    <property type="entry name" value="Ig_TMEM131L_4"/>
    <property type="match status" value="1"/>
</dbReference>
<dbReference type="Pfam" id="PF24498">
    <property type="entry name" value="Ig_TMEM131L_3"/>
    <property type="match status" value="1"/>
</dbReference>
<feature type="domain" description="Transmembrane protein 131-like second Ig-like" evidence="9">
    <location>
        <begin position="104"/>
        <end position="259"/>
    </location>
</feature>
<accession>H3AV02</accession>
<dbReference type="InterPro" id="IPR045695">
    <property type="entry name" value="TMEM131-like_Ig_dom2"/>
</dbReference>
<feature type="compositionally biased region" description="Low complexity" evidence="7">
    <location>
        <begin position="844"/>
        <end position="853"/>
    </location>
</feature>
<feature type="compositionally biased region" description="Low complexity" evidence="7">
    <location>
        <begin position="1200"/>
        <end position="1229"/>
    </location>
</feature>
<dbReference type="EMBL" id="AFYH01155413">
    <property type="status" value="NOT_ANNOTATED_CDS"/>
    <property type="molecule type" value="Genomic_DNA"/>
</dbReference>
<dbReference type="InParanoid" id="H3AV02"/>
<name>H3AV02_LATCH</name>
<evidence type="ECO:0000256" key="6">
    <source>
        <dbReference type="ARBA" id="ARBA00023136"/>
    </source>
</evidence>
<keyword evidence="3" id="KW-0812">Transmembrane</keyword>
<evidence type="ECO:0000256" key="5">
    <source>
        <dbReference type="ARBA" id="ARBA00022989"/>
    </source>
</evidence>
<dbReference type="PANTHER" id="PTHR22050">
    <property type="entry name" value="RW1 PROTEIN HOMOLOG"/>
    <property type="match status" value="1"/>
</dbReference>
<gene>
    <name evidence="13" type="primary">TMEM131L</name>
</gene>
<dbReference type="InterPro" id="IPR055437">
    <property type="entry name" value="TMEM131L_Ig_5"/>
</dbReference>
<evidence type="ECO:0000256" key="4">
    <source>
        <dbReference type="ARBA" id="ARBA00022729"/>
    </source>
</evidence>
<feature type="compositionally biased region" description="Polar residues" evidence="7">
    <location>
        <begin position="854"/>
        <end position="866"/>
    </location>
</feature>
<dbReference type="EMBL" id="AFYH01155412">
    <property type="status" value="NOT_ANNOTATED_CDS"/>
    <property type="molecule type" value="Genomic_DNA"/>
</dbReference>
<dbReference type="EMBL" id="AFYH01155416">
    <property type="status" value="NOT_ANNOTATED_CDS"/>
    <property type="molecule type" value="Genomic_DNA"/>
</dbReference>
<feature type="domain" description="TMEM131L third Ig-like" evidence="10">
    <location>
        <begin position="288"/>
        <end position="384"/>
    </location>
</feature>
<dbReference type="EMBL" id="AFYH01155420">
    <property type="status" value="NOT_ANNOTATED_CDS"/>
    <property type="molecule type" value="Genomic_DNA"/>
</dbReference>
<evidence type="ECO:0000259" key="9">
    <source>
        <dbReference type="Pfam" id="PF19532"/>
    </source>
</evidence>
<dbReference type="EMBL" id="AFYH01155418">
    <property type="status" value="NOT_ANNOTATED_CDS"/>
    <property type="molecule type" value="Genomic_DNA"/>
</dbReference>
<keyword evidence="14" id="KW-1185">Reference proteome</keyword>
<dbReference type="OMA" id="FINSPPY"/>
<evidence type="ECO:0000256" key="7">
    <source>
        <dbReference type="SAM" id="MobiDB-lite"/>
    </source>
</evidence>
<dbReference type="EMBL" id="AFYH01155415">
    <property type="status" value="NOT_ANNOTATED_CDS"/>
    <property type="molecule type" value="Genomic_DNA"/>
</dbReference>
<keyword evidence="5" id="KW-1133">Transmembrane helix</keyword>
<evidence type="ECO:0000259" key="10">
    <source>
        <dbReference type="Pfam" id="PF24498"/>
    </source>
</evidence>
<dbReference type="Pfam" id="PF12371">
    <property type="entry name" value="TMEM131_like_N"/>
    <property type="match status" value="1"/>
</dbReference>
<feature type="domain" description="Transmembrane protein 131-like N-terminal" evidence="8">
    <location>
        <begin position="8"/>
        <end position="79"/>
    </location>
</feature>
<evidence type="ECO:0000313" key="13">
    <source>
        <dbReference type="Ensembl" id="ENSLACP00000013473.1"/>
    </source>
</evidence>
<feature type="region of interest" description="Disordered" evidence="7">
    <location>
        <begin position="1502"/>
        <end position="1522"/>
    </location>
</feature>
<proteinExistence type="inferred from homology"/>
<dbReference type="InterPro" id="IPR022113">
    <property type="entry name" value="TMEM131L_N"/>
</dbReference>
<organism evidence="13 14">
    <name type="scientific">Latimeria chalumnae</name>
    <name type="common">Coelacanth</name>
    <dbReference type="NCBI Taxonomy" id="7897"/>
    <lineage>
        <taxon>Eukaryota</taxon>
        <taxon>Metazoa</taxon>
        <taxon>Chordata</taxon>
        <taxon>Craniata</taxon>
        <taxon>Vertebrata</taxon>
        <taxon>Euteleostomi</taxon>
        <taxon>Coelacanthiformes</taxon>
        <taxon>Coelacanthidae</taxon>
        <taxon>Latimeria</taxon>
    </lineage>
</organism>
<feature type="region of interest" description="Disordered" evidence="7">
    <location>
        <begin position="1181"/>
        <end position="1238"/>
    </location>
</feature>
<dbReference type="Pfam" id="PF19532">
    <property type="entry name" value="Ig_TMEM131L_2nd"/>
    <property type="match status" value="1"/>
</dbReference>
<evidence type="ECO:0000259" key="8">
    <source>
        <dbReference type="Pfam" id="PF12371"/>
    </source>
</evidence>
<dbReference type="Bgee" id="ENSLACG00000011861">
    <property type="expression patterns" value="Expressed in pelvic fin and 1 other cell type or tissue"/>
</dbReference>
<evidence type="ECO:0000256" key="1">
    <source>
        <dbReference type="ARBA" id="ARBA00004479"/>
    </source>
</evidence>
<dbReference type="HOGENOM" id="CLU_004094_0_0_1"/>
<comment type="similarity">
    <text evidence="2">Belongs to the TMEM131 family.</text>
</comment>
<dbReference type="Pfam" id="PF24501">
    <property type="entry name" value="Ig_TMEM131L_5"/>
    <property type="match status" value="1"/>
</dbReference>
<dbReference type="GO" id="GO:0090090">
    <property type="term" value="P:negative regulation of canonical Wnt signaling pathway"/>
    <property type="evidence" value="ECO:0007669"/>
    <property type="project" value="TreeGrafter"/>
</dbReference>
<feature type="region of interest" description="Disordered" evidence="7">
    <location>
        <begin position="837"/>
        <end position="866"/>
    </location>
</feature>
<sequence>FSPSYLLRPVGLPRAITIYAHNPSRELPVTLNSVIASNKHFHVPPLHSRVIPPKAKTSFRVVFLPTEKGSVENSLFINTSSHGVLLYQTFGVGVPRVSLNTAKKQQPSTHLLFGNIKNIQLKQIEIHTVDTSIAEVSLQCDFTTEKHIQISSCLTDNQILLQISMHGRPKEVSEEFEELKLYMLENLLVTYTLTFGDDGFGTDTSRVTMYVLNSGAKDLNIKNIQLLSHTDTATVEFVPVLLTTSATNFIKLASFVCKVSCISCSIRENLLKSCAVGSIGKQRYIENPSCTLLRERQKHSGSSVWEMWFTNPFEFSITVNEVSLAKESTDLLKILNFSGPVTLSPGCWNFFSLQYEPKRTPRTLTNLLLATNLGITFEIPLLIHLVSSKQGDLHFEATTDCGVHRSSGTSKAVGVLWHESLSLGDSAVDIDSTYGTELYESLQKIKCRELCRYLVLISCLFVFGQNGPEGVSSNFNWPHLISESSSDLSFSATAIYNSTVNYFTLKNTAAFPVTAQLMPLSHYPDPHIALNLLSKWYNFKTQAINVTTTEFKDLYQDNPGRAKLNDEVLQFQLLPGETRRIGVVFTPVDYKKVASLILIRNNWTVLDMVTVEGVGARELLKVGGKLPGLGGVLRFKMPESTLMECRNKSKASKPFLSIRKNFKVENAGLLPIIVTSMSINGYECQGFGFEVLECQSFVLGHNGSHEISIMFTPDFSSSWVIRELALETATGSEFYFILNVTLPHHMLPLCADIVPGPSWEGAFWGIMVLFASLLLVGVIFLAHQQAQCILTEFTKSRPRPNQNSSLLQDGNSVDTVGSSTYKPRGSCKTFTDSCSSLDKGKGKGSLLVGSPSSRGSQNLSKRNPGAYNNIQKKHKCSVYYNKPKISNGHCFTPPTDELYQPTSDGQTPAFQEGLCADPIHCENLTGLRYLDGISKRVENVYLHPENVLDKKEETALPNKYATGRVSPESAAAKEERQANVFPKETNLNLTENAVEHREPEFCFVTSLGKHADNPMPGNQLNSEKEQSDALDHHEGGSTHQMTILGRKENCEKVKQAISELSLDRKGLKGPKPVASCVKSEVSVVEQQNAVEDKKKMENNSANIPGKANRTSRKHRRSGIDEMSVMVPEQTGLTRTEERTEPRTQNSLRSWCPNGNRETCTMGTRADCSFTSTEKSRPALYNSRLCHPSSRKKAVEKRLSSDSCSDYGSSSSSVRASRGSWGSWSSTSSSEGEKDSGRPKMHFIPIEQRENNSENRLPIEIKHLQHQNYNLCGMSTNNSYQTRAEQATTALPSSYTCPSFAEIAAGLGKNAGPYPEEEVWSPQPFPVTNGFEYRIENNLAFFPPKIPSVHNGFHGWDDVCEDQYSGVYYPFNQNNFGSLPDDHMNYQHSFPCSEVQNTDFIGHNCLPTWNADPVQDTPNTWDPTNVINSPPYFSGTRSLSPMSGLFGSIWTPQNNLYESCHPVQSAAQCLAANESQAVMYKPDGYSGFDPFHTYMNFDIWTSSSNRSSNSQLSSDSGFCVMSK</sequence>
<reference evidence="13" key="3">
    <citation type="submission" date="2025-09" db="UniProtKB">
        <authorList>
            <consortium name="Ensembl"/>
        </authorList>
    </citation>
    <scope>IDENTIFICATION</scope>
</reference>
<evidence type="ECO:0000256" key="2">
    <source>
        <dbReference type="ARBA" id="ARBA00006682"/>
    </source>
</evidence>
<dbReference type="GeneTree" id="ENSGT00530000063614"/>
<dbReference type="EMBL" id="AFYH01155419">
    <property type="status" value="NOT_ANNOTATED_CDS"/>
    <property type="molecule type" value="Genomic_DNA"/>
</dbReference>
<reference evidence="13" key="2">
    <citation type="submission" date="2025-08" db="UniProtKB">
        <authorList>
            <consortium name="Ensembl"/>
        </authorList>
    </citation>
    <scope>IDENTIFICATION</scope>
</reference>
<dbReference type="STRING" id="7897.ENSLACP00000013473"/>
<evidence type="ECO:0000313" key="14">
    <source>
        <dbReference type="Proteomes" id="UP000008672"/>
    </source>
</evidence>